<accession>A0A0P7BJ62</accession>
<comment type="caution">
    <text evidence="6">The sequence shown here is derived from an EMBL/GenBank/DDBJ whole genome shotgun (WGS) entry which is preliminary data.</text>
</comment>
<protein>
    <recommendedName>
        <fullName evidence="5">FAD-binding PCMH-type domain-containing protein</fullName>
    </recommendedName>
</protein>
<dbReference type="OrthoDB" id="415825at2759"/>
<dbReference type="Proteomes" id="UP000050424">
    <property type="component" value="Unassembled WGS sequence"/>
</dbReference>
<dbReference type="InterPro" id="IPR006093">
    <property type="entry name" value="Oxy_OxRdtase_FAD_BS"/>
</dbReference>
<evidence type="ECO:0000256" key="3">
    <source>
        <dbReference type="ARBA" id="ARBA00022827"/>
    </source>
</evidence>
<dbReference type="InterPro" id="IPR006094">
    <property type="entry name" value="Oxid_FAD_bind_N"/>
</dbReference>
<dbReference type="PANTHER" id="PTHR42973:SF17">
    <property type="entry name" value="OXIDASE, PUTATIVE (AFU_ORTHOLOGUE AFUA_6G14340)-RELATED"/>
    <property type="match status" value="1"/>
</dbReference>
<dbReference type="PANTHER" id="PTHR42973">
    <property type="entry name" value="BINDING OXIDOREDUCTASE, PUTATIVE (AFU_ORTHOLOGUE AFUA_1G17690)-RELATED"/>
    <property type="match status" value="1"/>
</dbReference>
<dbReference type="STRING" id="78410.A0A0P7BJ62"/>
<gene>
    <name evidence="6" type="ORF">AK830_g2891</name>
</gene>
<keyword evidence="7" id="KW-1185">Reference proteome</keyword>
<dbReference type="Gene3D" id="3.30.465.10">
    <property type="match status" value="1"/>
</dbReference>
<evidence type="ECO:0000256" key="1">
    <source>
        <dbReference type="ARBA" id="ARBA00005466"/>
    </source>
</evidence>
<keyword evidence="4" id="KW-0560">Oxidoreductase</keyword>
<evidence type="ECO:0000313" key="7">
    <source>
        <dbReference type="Proteomes" id="UP000050424"/>
    </source>
</evidence>
<proteinExistence type="inferred from homology"/>
<keyword evidence="3" id="KW-0274">FAD</keyword>
<evidence type="ECO:0000313" key="6">
    <source>
        <dbReference type="EMBL" id="KPM43711.1"/>
    </source>
</evidence>
<keyword evidence="2" id="KW-0285">Flavoprotein</keyword>
<dbReference type="Gene3D" id="3.40.462.20">
    <property type="match status" value="1"/>
</dbReference>
<dbReference type="PROSITE" id="PS00862">
    <property type="entry name" value="OX2_COVAL_FAD"/>
    <property type="match status" value="1"/>
</dbReference>
<dbReference type="InterPro" id="IPR012951">
    <property type="entry name" value="BBE"/>
</dbReference>
<dbReference type="InterPro" id="IPR050416">
    <property type="entry name" value="FAD-linked_Oxidoreductase"/>
</dbReference>
<name>A0A0P7BJ62_9HYPO</name>
<dbReference type="InterPro" id="IPR016169">
    <property type="entry name" value="FAD-bd_PCMH_sub2"/>
</dbReference>
<dbReference type="InterPro" id="IPR036318">
    <property type="entry name" value="FAD-bd_PCMH-like_sf"/>
</dbReference>
<organism evidence="6 7">
    <name type="scientific">Neonectria ditissima</name>
    <dbReference type="NCBI Taxonomy" id="78410"/>
    <lineage>
        <taxon>Eukaryota</taxon>
        <taxon>Fungi</taxon>
        <taxon>Dikarya</taxon>
        <taxon>Ascomycota</taxon>
        <taxon>Pezizomycotina</taxon>
        <taxon>Sordariomycetes</taxon>
        <taxon>Hypocreomycetidae</taxon>
        <taxon>Hypocreales</taxon>
        <taxon>Nectriaceae</taxon>
        <taxon>Neonectria</taxon>
    </lineage>
</organism>
<dbReference type="EMBL" id="LKCW01000029">
    <property type="protein sequence ID" value="KPM43711.1"/>
    <property type="molecule type" value="Genomic_DNA"/>
</dbReference>
<dbReference type="InterPro" id="IPR016166">
    <property type="entry name" value="FAD-bd_PCMH"/>
</dbReference>
<dbReference type="Pfam" id="PF08031">
    <property type="entry name" value="BBE"/>
    <property type="match status" value="1"/>
</dbReference>
<sequence length="475" mass="51231">MGHGQSTPGENCLNAICGNRTDCVSYPLDPLFHIAWARPYNLQVPVTPAAVLRPDNAQDVADAVKCANENGIKVQARSGGHSYGNFGLGGDDGALVLDLVNLQGFTMDEENWHAAVGAGIRLGKLDEHLHKNGGRAMAHGTCPGVGIGGHATIGGLGPMSRMWGSALDHVVEVEVVTADGSIQRANETENSDLFWALRGAGASFGIITEFVVRTHPEPGDVIEYTYSLTFGSQAEMAPIYQEWQEFIGDPDLDRRFSSQFIAQPLGAIITGTFYGTEDEYRESGIPDKIPGGGSDGVGILVTDWLGSLGHQAERSGLAISDLPSPFYSKSLAFRKEDLLPKEGITELFQYLNDADHGTLIWVVIFNSEGGAMGDTAANATAYPHRDKTMMYQSYVIGIPEVSGTARRFLEGVHAKIQDAAPGANSTYAGYIDTELGRAEAQEVYWGSQLPQLRKIKKDWDPKDRFSNPQSVQAAR</sequence>
<reference evidence="6 7" key="1">
    <citation type="submission" date="2015-09" db="EMBL/GenBank/DDBJ databases">
        <title>Draft genome of a European isolate of the apple canker pathogen Neonectria ditissima.</title>
        <authorList>
            <person name="Gomez-Cortecero A."/>
            <person name="Harrison R.J."/>
            <person name="Armitage A.D."/>
        </authorList>
    </citation>
    <scope>NUCLEOTIDE SEQUENCE [LARGE SCALE GENOMIC DNA]</scope>
    <source>
        <strain evidence="6 7">R09/05</strain>
    </source>
</reference>
<dbReference type="GO" id="GO:0016491">
    <property type="term" value="F:oxidoreductase activity"/>
    <property type="evidence" value="ECO:0007669"/>
    <property type="project" value="UniProtKB-KW"/>
</dbReference>
<feature type="domain" description="FAD-binding PCMH-type" evidence="5">
    <location>
        <begin position="44"/>
        <end position="217"/>
    </location>
</feature>
<dbReference type="GO" id="GO:0071949">
    <property type="term" value="F:FAD binding"/>
    <property type="evidence" value="ECO:0007669"/>
    <property type="project" value="InterPro"/>
</dbReference>
<dbReference type="Pfam" id="PF01565">
    <property type="entry name" value="FAD_binding_4"/>
    <property type="match status" value="1"/>
</dbReference>
<evidence type="ECO:0000256" key="2">
    <source>
        <dbReference type="ARBA" id="ARBA00022630"/>
    </source>
</evidence>
<evidence type="ECO:0000256" key="4">
    <source>
        <dbReference type="ARBA" id="ARBA00023002"/>
    </source>
</evidence>
<evidence type="ECO:0000259" key="5">
    <source>
        <dbReference type="PROSITE" id="PS51387"/>
    </source>
</evidence>
<dbReference type="PROSITE" id="PS51387">
    <property type="entry name" value="FAD_PCMH"/>
    <property type="match status" value="1"/>
</dbReference>
<dbReference type="SUPFAM" id="SSF56176">
    <property type="entry name" value="FAD-binding/transporter-associated domain-like"/>
    <property type="match status" value="1"/>
</dbReference>
<comment type="similarity">
    <text evidence="1">Belongs to the oxygen-dependent FAD-linked oxidoreductase family.</text>
</comment>
<dbReference type="AlphaFoldDB" id="A0A0P7BJ62"/>